<evidence type="ECO:0000313" key="4">
    <source>
        <dbReference type="EMBL" id="EFZ11817.1"/>
    </source>
</evidence>
<name>E9J5T7_SOLIN</name>
<evidence type="ECO:0000256" key="1">
    <source>
        <dbReference type="ARBA" id="ARBA00001968"/>
    </source>
</evidence>
<dbReference type="EMBL" id="GL768190">
    <property type="protein sequence ID" value="EFZ11817.1"/>
    <property type="molecule type" value="Genomic_DNA"/>
</dbReference>
<gene>
    <name evidence="4" type="ORF">SINV_05633</name>
</gene>
<dbReference type="GO" id="GO:0046872">
    <property type="term" value="F:metal ion binding"/>
    <property type="evidence" value="ECO:0007669"/>
    <property type="project" value="UniProtKB-KW"/>
</dbReference>
<evidence type="ECO:0000259" key="3">
    <source>
        <dbReference type="Pfam" id="PF13359"/>
    </source>
</evidence>
<dbReference type="AlphaFoldDB" id="E9J5T7"/>
<proteinExistence type="predicted"/>
<sequence length="203" mass="23792">MASNLLNMEIIDLSDEDENVSIIPPLGSYLLEENNNFIMHFRLSRAIAYDLIRQFEVSDIFTCIQVRKRVRNNDWKKLIGKKTNRYVLLGDSAYPCLINVIVPYKDNGHLTKKQKMFNQKLSSCRVVIENAFGVLKQRFRQLYHFKLRDIPPNVTDLKLFEAPTNDEEPDVQAQNQFFCDEIVREYETGIEKRNNICNEIISI</sequence>
<dbReference type="HOGENOM" id="CLU_1350406_0_0_1"/>
<dbReference type="Pfam" id="PF13359">
    <property type="entry name" value="DDE_Tnp_4"/>
    <property type="match status" value="1"/>
</dbReference>
<keyword evidence="2" id="KW-0479">Metal-binding</keyword>
<organism>
    <name type="scientific">Solenopsis invicta</name>
    <name type="common">Red imported fire ant</name>
    <name type="synonym">Solenopsis wagneri</name>
    <dbReference type="NCBI Taxonomy" id="13686"/>
    <lineage>
        <taxon>Eukaryota</taxon>
        <taxon>Metazoa</taxon>
        <taxon>Ecdysozoa</taxon>
        <taxon>Arthropoda</taxon>
        <taxon>Hexapoda</taxon>
        <taxon>Insecta</taxon>
        <taxon>Pterygota</taxon>
        <taxon>Neoptera</taxon>
        <taxon>Endopterygota</taxon>
        <taxon>Hymenoptera</taxon>
        <taxon>Apocrita</taxon>
        <taxon>Aculeata</taxon>
        <taxon>Formicoidea</taxon>
        <taxon>Formicidae</taxon>
        <taxon>Myrmicinae</taxon>
        <taxon>Solenopsis</taxon>
    </lineage>
</organism>
<evidence type="ECO:0000256" key="2">
    <source>
        <dbReference type="ARBA" id="ARBA00022723"/>
    </source>
</evidence>
<comment type="cofactor">
    <cofactor evidence="1">
        <name>a divalent metal cation</name>
        <dbReference type="ChEBI" id="CHEBI:60240"/>
    </cofactor>
</comment>
<dbReference type="InterPro" id="IPR027806">
    <property type="entry name" value="HARBI1_dom"/>
</dbReference>
<accession>E9J5T7</accession>
<feature type="non-terminal residue" evidence="4">
    <location>
        <position position="203"/>
    </location>
</feature>
<protein>
    <recommendedName>
        <fullName evidence="3">DDE Tnp4 domain-containing protein</fullName>
    </recommendedName>
</protein>
<reference evidence="4" key="1">
    <citation type="journal article" date="2011" name="Proc. Natl. Acad. Sci. U.S.A.">
        <title>The genome of the fire ant Solenopsis invicta.</title>
        <authorList>
            <person name="Wurm Y."/>
            <person name="Wang J."/>
            <person name="Riba-Grognuz O."/>
            <person name="Corona M."/>
            <person name="Nygaard S."/>
            <person name="Hunt B.G."/>
            <person name="Ingram K.K."/>
            <person name="Falquet L."/>
            <person name="Nipitwattanaphon M."/>
            <person name="Gotzek D."/>
            <person name="Dijkstra M.B."/>
            <person name="Oettler J."/>
            <person name="Comtesse F."/>
            <person name="Shih C.J."/>
            <person name="Wu W.J."/>
            <person name="Yang C.C."/>
            <person name="Thomas J."/>
            <person name="Beaudoing E."/>
            <person name="Pradervand S."/>
            <person name="Flegel V."/>
            <person name="Cook E.D."/>
            <person name="Fabbretti R."/>
            <person name="Stockinger H."/>
            <person name="Long L."/>
            <person name="Farmerie W.G."/>
            <person name="Oakey J."/>
            <person name="Boomsma J.J."/>
            <person name="Pamilo P."/>
            <person name="Yi S.V."/>
            <person name="Heinze J."/>
            <person name="Goodisman M.A."/>
            <person name="Farinelli L."/>
            <person name="Harshman K."/>
            <person name="Hulo N."/>
            <person name="Cerutti L."/>
            <person name="Xenarios I."/>
            <person name="Shoemaker D."/>
            <person name="Keller L."/>
        </authorList>
    </citation>
    <scope>NUCLEOTIDE SEQUENCE [LARGE SCALE GENOMIC DNA]</scope>
</reference>
<feature type="domain" description="DDE Tnp4" evidence="3">
    <location>
        <begin position="83"/>
        <end position="144"/>
    </location>
</feature>